<dbReference type="Pfam" id="PF03269">
    <property type="entry name" value="DUF268"/>
    <property type="match status" value="1"/>
</dbReference>
<reference evidence="2 4" key="2">
    <citation type="submission" date="2018-11" db="EMBL/GenBank/DDBJ databases">
        <authorList>
            <consortium name="Pathogen Informatics"/>
        </authorList>
    </citation>
    <scope>NUCLEOTIDE SEQUENCE [LARGE SCALE GENOMIC DNA]</scope>
</reference>
<evidence type="ECO:0000313" key="4">
    <source>
        <dbReference type="Proteomes" id="UP000274756"/>
    </source>
</evidence>
<evidence type="ECO:0000256" key="1">
    <source>
        <dbReference type="SAM" id="Phobius"/>
    </source>
</evidence>
<dbReference type="Proteomes" id="UP000274756">
    <property type="component" value="Unassembled WGS sequence"/>
</dbReference>
<dbReference type="OrthoDB" id="428346at2759"/>
<keyword evidence="4" id="KW-1185">Reference proteome</keyword>
<dbReference type="Proteomes" id="UP000038040">
    <property type="component" value="Unplaced"/>
</dbReference>
<evidence type="ECO:0000313" key="2">
    <source>
        <dbReference type="EMBL" id="VDN52730.1"/>
    </source>
</evidence>
<reference evidence="5" key="1">
    <citation type="submission" date="2017-02" db="UniProtKB">
        <authorList>
            <consortium name="WormBaseParasite"/>
        </authorList>
    </citation>
    <scope>IDENTIFICATION</scope>
</reference>
<keyword evidence="1" id="KW-0812">Transmembrane</keyword>
<protein>
    <submittedName>
        <fullName evidence="5">Methyltranfer_dom domain-containing protein</fullName>
    </submittedName>
</protein>
<dbReference type="AlphaFoldDB" id="A0A0N4ULY0"/>
<evidence type="ECO:0000313" key="5">
    <source>
        <dbReference type="WBParaSite" id="DME_0000882701-mRNA-1"/>
    </source>
</evidence>
<gene>
    <name evidence="2" type="ORF">DME_LOCUS2703</name>
</gene>
<dbReference type="EMBL" id="UYYG01000075">
    <property type="protein sequence ID" value="VDN52730.1"/>
    <property type="molecule type" value="Genomic_DNA"/>
</dbReference>
<sequence>MSLKGLHKIVFLVILIYLITIVLQLLEPKLPSVSVQYASNFEDLLNRRRIVYLKTEKGEVSYDDLELQVFLPFGYKILLHSIPIPILERIEKMSCHKIFTEWSSTTANSYMMSPTNISENLHNIYTMNGYAKFSEGYSTDDDSPVILTWRKEDIDKYQSEDFEQTLLYGDMQEALYNAIWSYKMDGMEGLVIGSIVPWVEANCLKHGARKIVASGFHRVNVDYPELSFSSQQELASQSISNPQSFDFIIMLSGIASSGLSRDNHEMNGDLMEMLRLQCLLKNEGLIFIAIPVGKDQIIYNSHRIYGPLRFSMLSEGLQLLSVFSREGKIPFNSKIFIANEAEGTISNIRESFGYSE</sequence>
<dbReference type="WBParaSite" id="DME_0000882701-mRNA-1">
    <property type="protein sequence ID" value="DME_0000882701-mRNA-1"/>
    <property type="gene ID" value="DME_0000882701"/>
</dbReference>
<organism evidence="3 5">
    <name type="scientific">Dracunculus medinensis</name>
    <name type="common">Guinea worm</name>
    <dbReference type="NCBI Taxonomy" id="318479"/>
    <lineage>
        <taxon>Eukaryota</taxon>
        <taxon>Metazoa</taxon>
        <taxon>Ecdysozoa</taxon>
        <taxon>Nematoda</taxon>
        <taxon>Chromadorea</taxon>
        <taxon>Rhabditida</taxon>
        <taxon>Spirurina</taxon>
        <taxon>Dracunculoidea</taxon>
        <taxon>Dracunculidae</taxon>
        <taxon>Dracunculus</taxon>
    </lineage>
</organism>
<keyword evidence="1" id="KW-0472">Membrane</keyword>
<dbReference type="InterPro" id="IPR004951">
    <property type="entry name" value="DUF268_CAE_spp"/>
</dbReference>
<proteinExistence type="predicted"/>
<keyword evidence="1" id="KW-1133">Transmembrane helix</keyword>
<evidence type="ECO:0000313" key="3">
    <source>
        <dbReference type="Proteomes" id="UP000038040"/>
    </source>
</evidence>
<feature type="transmembrane region" description="Helical" evidence="1">
    <location>
        <begin position="9"/>
        <end position="26"/>
    </location>
</feature>
<name>A0A0N4ULY0_DRAME</name>
<accession>A0A0N4ULY0</accession>